<feature type="signal peptide" evidence="1">
    <location>
        <begin position="1"/>
        <end position="22"/>
    </location>
</feature>
<keyword evidence="1" id="KW-0732">Signal</keyword>
<dbReference type="GeneID" id="18926412"/>
<dbReference type="VEuPathDB" id="FungiDB:MELLADRAFT_123571"/>
<dbReference type="HOGENOM" id="CLU_150810_0_0_1"/>
<keyword evidence="3" id="KW-1185">Reference proteome</keyword>
<protein>
    <submittedName>
        <fullName evidence="2">Secreted protein</fullName>
    </submittedName>
</protein>
<dbReference type="Proteomes" id="UP000001072">
    <property type="component" value="Unassembled WGS sequence"/>
</dbReference>
<organism evidence="3">
    <name type="scientific">Melampsora larici-populina (strain 98AG31 / pathotype 3-4-7)</name>
    <name type="common">Poplar leaf rust fungus</name>
    <dbReference type="NCBI Taxonomy" id="747676"/>
    <lineage>
        <taxon>Eukaryota</taxon>
        <taxon>Fungi</taxon>
        <taxon>Dikarya</taxon>
        <taxon>Basidiomycota</taxon>
        <taxon>Pucciniomycotina</taxon>
        <taxon>Pucciniomycetes</taxon>
        <taxon>Pucciniales</taxon>
        <taxon>Melampsoraceae</taxon>
        <taxon>Melampsora</taxon>
    </lineage>
</organism>
<proteinExistence type="predicted"/>
<dbReference type="AlphaFoldDB" id="F4S904"/>
<feature type="chain" id="PRO_5003318349" evidence="1">
    <location>
        <begin position="23"/>
        <end position="140"/>
    </location>
</feature>
<dbReference type="KEGG" id="mlr:MELLADRAFT_123571"/>
<reference evidence="3" key="1">
    <citation type="journal article" date="2011" name="Proc. Natl. Acad. Sci. U.S.A.">
        <title>Obligate biotrophy features unraveled by the genomic analysis of rust fungi.</title>
        <authorList>
            <person name="Duplessis S."/>
            <person name="Cuomo C.A."/>
            <person name="Lin Y.-C."/>
            <person name="Aerts A."/>
            <person name="Tisserant E."/>
            <person name="Veneault-Fourrey C."/>
            <person name="Joly D.L."/>
            <person name="Hacquard S."/>
            <person name="Amselem J."/>
            <person name="Cantarel B.L."/>
            <person name="Chiu R."/>
            <person name="Coutinho P.M."/>
            <person name="Feau N."/>
            <person name="Field M."/>
            <person name="Frey P."/>
            <person name="Gelhaye E."/>
            <person name="Goldberg J."/>
            <person name="Grabherr M.G."/>
            <person name="Kodira C.D."/>
            <person name="Kohler A."/>
            <person name="Kuees U."/>
            <person name="Lindquist E.A."/>
            <person name="Lucas S.M."/>
            <person name="Mago R."/>
            <person name="Mauceli E."/>
            <person name="Morin E."/>
            <person name="Murat C."/>
            <person name="Pangilinan J.L."/>
            <person name="Park R."/>
            <person name="Pearson M."/>
            <person name="Quesneville H."/>
            <person name="Rouhier N."/>
            <person name="Sakthikumar S."/>
            <person name="Salamov A.A."/>
            <person name="Schmutz J."/>
            <person name="Selles B."/>
            <person name="Shapiro H."/>
            <person name="Tanguay P."/>
            <person name="Tuskan G.A."/>
            <person name="Henrissat B."/>
            <person name="Van de Peer Y."/>
            <person name="Rouze P."/>
            <person name="Ellis J.G."/>
            <person name="Dodds P.N."/>
            <person name="Schein J.E."/>
            <person name="Zhong S."/>
            <person name="Hamelin R.C."/>
            <person name="Grigoriev I.V."/>
            <person name="Szabo L.J."/>
            <person name="Martin F."/>
        </authorList>
    </citation>
    <scope>NUCLEOTIDE SEQUENCE [LARGE SCALE GENOMIC DNA]</scope>
    <source>
        <strain evidence="3">98AG31 / pathotype 3-4-7</strain>
    </source>
</reference>
<evidence type="ECO:0000313" key="3">
    <source>
        <dbReference type="Proteomes" id="UP000001072"/>
    </source>
</evidence>
<gene>
    <name evidence="2" type="ORF">MELLADRAFT_123571</name>
</gene>
<name>F4S904_MELLP</name>
<evidence type="ECO:0000256" key="1">
    <source>
        <dbReference type="SAM" id="SignalP"/>
    </source>
</evidence>
<dbReference type="EMBL" id="GL883167">
    <property type="protein sequence ID" value="EGF98898.1"/>
    <property type="molecule type" value="Genomic_DNA"/>
</dbReference>
<accession>F4S904</accession>
<sequence length="140" mass="15551">MLHVFLKIAFLLLSLGIHSLNARKHHHYDGECTSGVTIPDATQPICRVHGDTEIRLRCDYSNCHWKASDGLHQWVPLKDCRLMGGSNDGFSQQQCAQYDALGGAKGGYSCTNPRGIGYICEYYPAGSVPFMTCTHCTAWR</sequence>
<dbReference type="InParanoid" id="F4S904"/>
<evidence type="ECO:0000313" key="2">
    <source>
        <dbReference type="EMBL" id="EGF98898.1"/>
    </source>
</evidence>
<dbReference type="RefSeq" id="XP_007417852.1">
    <property type="nucleotide sequence ID" value="XM_007417790.1"/>
</dbReference>